<evidence type="ECO:0000313" key="2">
    <source>
        <dbReference type="EMBL" id="ACO74263.1"/>
    </source>
</evidence>
<protein>
    <submittedName>
        <fullName evidence="2">Membrane-associated oxidoreductase</fullName>
    </submittedName>
</protein>
<reference evidence="2 3" key="1">
    <citation type="journal article" date="2009" name="PLoS Genet.">
        <title>The complete genome and proteome of Laribacter hongkongensis reveal potential mechanisms for adaptations to different temperatures and habitats.</title>
        <authorList>
            <person name="Woo P.C."/>
            <person name="Lau S.K."/>
            <person name="Tse H."/>
            <person name="Teng J.L."/>
            <person name="Curreem S.O."/>
            <person name="Tsang A.K."/>
            <person name="Fan R.Y."/>
            <person name="Wong G.K."/>
            <person name="Huang Y."/>
            <person name="Loman N.J."/>
            <person name="Snyder L.A."/>
            <person name="Cai J.J."/>
            <person name="Huang J.D."/>
            <person name="Mak W."/>
            <person name="Pallen M.J."/>
            <person name="Lok S."/>
            <person name="Yuen K.Y."/>
        </authorList>
    </citation>
    <scope>NUCLEOTIDE SEQUENCE [LARGE SCALE GENOMIC DNA]</scope>
    <source>
        <strain evidence="2 3">HLHK9</strain>
    </source>
</reference>
<organism evidence="2 3">
    <name type="scientific">Laribacter hongkongensis (strain HLHK9)</name>
    <dbReference type="NCBI Taxonomy" id="557598"/>
    <lineage>
        <taxon>Bacteria</taxon>
        <taxon>Pseudomonadati</taxon>
        <taxon>Pseudomonadota</taxon>
        <taxon>Betaproteobacteria</taxon>
        <taxon>Neisseriales</taxon>
        <taxon>Aquaspirillaceae</taxon>
        <taxon>Laribacter</taxon>
    </lineage>
</organism>
<proteinExistence type="predicted"/>
<feature type="transmembrane region" description="Helical" evidence="1">
    <location>
        <begin position="565"/>
        <end position="584"/>
    </location>
</feature>
<name>C1D723_LARHH</name>
<feature type="transmembrane region" description="Helical" evidence="1">
    <location>
        <begin position="682"/>
        <end position="705"/>
    </location>
</feature>
<dbReference type="RefSeq" id="WP_012696750.1">
    <property type="nucleotide sequence ID" value="NC_012559.1"/>
</dbReference>
<keyword evidence="1" id="KW-0472">Membrane</keyword>
<dbReference type="STRING" id="557598.LHK_01273"/>
<keyword evidence="3" id="KW-1185">Reference proteome</keyword>
<evidence type="ECO:0000313" key="3">
    <source>
        <dbReference type="Proteomes" id="UP000002010"/>
    </source>
</evidence>
<keyword evidence="1" id="KW-1133">Transmembrane helix</keyword>
<gene>
    <name evidence="2" type="ordered locus">LHK_01273</name>
</gene>
<dbReference type="eggNOG" id="COG3210">
    <property type="taxonomic scope" value="Bacteria"/>
</dbReference>
<evidence type="ECO:0000256" key="1">
    <source>
        <dbReference type="SAM" id="Phobius"/>
    </source>
</evidence>
<sequence>MRIIKKPHGRSLTNFLPLLPAEKILRDAVRMNKKAIINSTRPSEMTAGNRVRAGFLRFLALGGDARAPVDVRRVCLQGAWISSELDLRDCKIQNSLQLIKCYFEKEVVLQDVHVDGVLDLSGSQLPGLSAGRLVAKGSVFLRDGFKANGEVCLIGAEIGSNLDCQGGNFDGNGKAALSANRAKIQGSVFLRNGFKANGAVRLPGVQIGNDIGCYGGEFDGNGKAALLVDSAQIQGNIFLQKSKINGSVILQQAEVGGSLKCDGGEFDGNGKAALSAELAKIEGGVFLRNGFKANGTVCLHGVQIGNNLECIGGEFDGNGEHALSADSAQIQGNIFFRKAKINGSVILLQAEVSGSLECNGGEFDGNGKDALSAGRAKIQGSVFLGNGFKANGTVRLLGTQIGSNLECNGGQLKDVNGQSPLIADGMQVRGYFRFRDLKEPVGRISLAGSRVGRLIDDEVSWSSGLILDGFVYEYLSGNAPTSAQSRLEWLNKQRSEHLGKNFRPQPWKQLIRTLRSMGHDEDARKVAIAYEEQRRKAGVVNGILPRSFHKLFGLLIGYGYRPLRLFYIMLGVWLICAGVFWAAALNGVFAPSNPLIFHYEKYEHCRPGDPSMEQASGTGNWYLCPELASEYTGFSPLAYSLDLILPLVDLQQEHDWAPYIPAPQAGWFDELGSFSKYHWTRLLVWFEIIFGWVASLLLVAVVSGLTNRDKES</sequence>
<dbReference type="KEGG" id="lhk:LHK_01273"/>
<keyword evidence="1" id="KW-0812">Transmembrane</keyword>
<dbReference type="AlphaFoldDB" id="C1D723"/>
<accession>C1D723</accession>
<dbReference type="Proteomes" id="UP000002010">
    <property type="component" value="Chromosome"/>
</dbReference>
<dbReference type="EMBL" id="CP001154">
    <property type="protein sequence ID" value="ACO74263.1"/>
    <property type="molecule type" value="Genomic_DNA"/>
</dbReference>
<dbReference type="HOGENOM" id="CLU_023173_1_0_4"/>